<proteinExistence type="predicted"/>
<dbReference type="GeneID" id="98567248"/>
<dbReference type="SUPFAM" id="SSF55729">
    <property type="entry name" value="Acyl-CoA N-acyltransferases (Nat)"/>
    <property type="match status" value="1"/>
</dbReference>
<dbReference type="RefSeq" id="WP_126778334.1">
    <property type="nucleotide sequence ID" value="NZ_NGJU01000003.1"/>
</dbReference>
<reference evidence="2 3" key="1">
    <citation type="submission" date="2017-05" db="EMBL/GenBank/DDBJ databases">
        <title>Vagococcus spp. assemblies.</title>
        <authorList>
            <person name="Gulvik C.A."/>
        </authorList>
    </citation>
    <scope>NUCLEOTIDE SEQUENCE [LARGE SCALE GENOMIC DNA]</scope>
    <source>
        <strain evidence="2 3">NCFB 2777</strain>
    </source>
</reference>
<dbReference type="Proteomes" id="UP000287239">
    <property type="component" value="Unassembled WGS sequence"/>
</dbReference>
<dbReference type="InterPro" id="IPR016181">
    <property type="entry name" value="Acyl_CoA_acyltransferase"/>
</dbReference>
<dbReference type="EMBL" id="NGJU01000003">
    <property type="protein sequence ID" value="RST97163.1"/>
    <property type="molecule type" value="Genomic_DNA"/>
</dbReference>
<dbReference type="GO" id="GO:0016747">
    <property type="term" value="F:acyltransferase activity, transferring groups other than amino-acyl groups"/>
    <property type="evidence" value="ECO:0007669"/>
    <property type="project" value="InterPro"/>
</dbReference>
<protein>
    <recommendedName>
        <fullName evidence="1">N-acetyltransferase domain-containing protein</fullName>
    </recommendedName>
</protein>
<gene>
    <name evidence="2" type="ORF">CBF35_02625</name>
</gene>
<dbReference type="Pfam" id="PF13302">
    <property type="entry name" value="Acetyltransf_3"/>
    <property type="match status" value="1"/>
</dbReference>
<dbReference type="CDD" id="cd04301">
    <property type="entry name" value="NAT_SF"/>
    <property type="match status" value="1"/>
</dbReference>
<dbReference type="PANTHER" id="PTHR43415">
    <property type="entry name" value="SPERMIDINE N(1)-ACETYLTRANSFERASE"/>
    <property type="match status" value="1"/>
</dbReference>
<dbReference type="AlphaFoldDB" id="A0A429ZU62"/>
<dbReference type="PANTHER" id="PTHR43415:SF4">
    <property type="entry name" value="N-ACETYLTRANSFERASE DOMAIN-CONTAINING PROTEIN"/>
    <property type="match status" value="1"/>
</dbReference>
<accession>A0A429ZU62</accession>
<organism evidence="2 3">
    <name type="scientific">Vagococcus salmoninarum</name>
    <dbReference type="NCBI Taxonomy" id="2739"/>
    <lineage>
        <taxon>Bacteria</taxon>
        <taxon>Bacillati</taxon>
        <taxon>Bacillota</taxon>
        <taxon>Bacilli</taxon>
        <taxon>Lactobacillales</taxon>
        <taxon>Enterococcaceae</taxon>
        <taxon>Vagococcus</taxon>
    </lineage>
</organism>
<dbReference type="OrthoDB" id="9795206at2"/>
<evidence type="ECO:0000313" key="2">
    <source>
        <dbReference type="EMBL" id="RST97163.1"/>
    </source>
</evidence>
<dbReference type="Gene3D" id="3.40.630.30">
    <property type="match status" value="1"/>
</dbReference>
<feature type="domain" description="N-acetyltransferase" evidence="1">
    <location>
        <begin position="2"/>
        <end position="160"/>
    </location>
</feature>
<evidence type="ECO:0000259" key="1">
    <source>
        <dbReference type="PROSITE" id="PS51186"/>
    </source>
</evidence>
<dbReference type="InterPro" id="IPR000182">
    <property type="entry name" value="GNAT_dom"/>
</dbReference>
<name>A0A429ZU62_9ENTE</name>
<evidence type="ECO:0000313" key="3">
    <source>
        <dbReference type="Proteomes" id="UP000287239"/>
    </source>
</evidence>
<keyword evidence="3" id="KW-1185">Reference proteome</keyword>
<dbReference type="PROSITE" id="PS51186">
    <property type="entry name" value="GNAT"/>
    <property type="match status" value="1"/>
</dbReference>
<comment type="caution">
    <text evidence="2">The sequence shown here is derived from an EMBL/GenBank/DDBJ whole genome shotgun (WGS) entry which is preliminary data.</text>
</comment>
<sequence>MVTLKKITLAELPYLWEISYKSSSPLWVEYDAPYLHTYEALTWDKFNKEQKPFFLSEQVQGIYHNGLLIGATTYYWESRETSWLEIGLVIFEEKHWGQGFGKSAVWQLVDQLFNKFPEIQRLGYTTWSKNVGMIALGESLKFKQEGRLRKTVYYEETYFDIIKMGILRDEWKRKLNENHC</sequence>